<evidence type="ECO:0000259" key="13">
    <source>
        <dbReference type="Pfam" id="PF08544"/>
    </source>
</evidence>
<keyword evidence="2" id="KW-0963">Cytoplasm</keyword>
<evidence type="ECO:0000259" key="14">
    <source>
        <dbReference type="Pfam" id="PF10509"/>
    </source>
</evidence>
<evidence type="ECO:0000259" key="12">
    <source>
        <dbReference type="Pfam" id="PF00288"/>
    </source>
</evidence>
<evidence type="ECO:0000256" key="7">
    <source>
        <dbReference type="ARBA" id="ARBA00022840"/>
    </source>
</evidence>
<dbReference type="Pfam" id="PF10509">
    <property type="entry name" value="GalKase_gal_bdg"/>
    <property type="match status" value="1"/>
</dbReference>
<feature type="domain" description="GHMP kinase N-terminal" evidence="12">
    <location>
        <begin position="88"/>
        <end position="175"/>
    </location>
</feature>
<evidence type="ECO:0000256" key="11">
    <source>
        <dbReference type="NCBIfam" id="TIGR00131"/>
    </source>
</evidence>
<feature type="domain" description="GHMP kinase C-terminal" evidence="13">
    <location>
        <begin position="280"/>
        <end position="360"/>
    </location>
</feature>
<evidence type="ECO:0000256" key="9">
    <source>
        <dbReference type="ARBA" id="ARBA00023144"/>
    </source>
</evidence>
<dbReference type="SUPFAM" id="SSF54211">
    <property type="entry name" value="Ribosomal protein S5 domain 2-like"/>
    <property type="match status" value="1"/>
</dbReference>
<evidence type="ECO:0000256" key="5">
    <source>
        <dbReference type="ARBA" id="ARBA00022741"/>
    </source>
</evidence>
<accession>A0A936ZWA8</accession>
<sequence length="382" mass="43442">MINKKHKEFLTNFKKQLVIDSPGRINFIGEHTDYNSGLVLPTAIDRKIILSFEKNGTNSYCALYSTTYNKMFEFDFNAIKISTIEWENYILGVIHELLKVTKNIKGFNCIIESDLPIGAGISSSAALECGLAYGLNQLFDLKLPKIKLIKLSQKAEHNFVGTKCGIMDQFASVMSEDNKVILLDCMSETHRLIDANFEPYKILLLNTNVTHNLASTEYNTRRKECEEAVNIISSQFKNVRSLRDIDKNILEKFKNEISKKLYKRASFVIEENNRVLEASKSLEKGNLKQFGALMYESHRGLQHQYEVSCQELDFLVDFSEKTDKILGARMMGGGFGGCTINLIHKDSIEDFLVEVKKAYEDMFSIELTSFTTVPSHGTSIRK</sequence>
<dbReference type="InterPro" id="IPR014721">
    <property type="entry name" value="Ribsml_uS5_D2-typ_fold_subgr"/>
</dbReference>
<evidence type="ECO:0000256" key="1">
    <source>
        <dbReference type="ARBA" id="ARBA00006566"/>
    </source>
</evidence>
<dbReference type="InterPro" id="IPR006204">
    <property type="entry name" value="GHMP_kinase_N_dom"/>
</dbReference>
<evidence type="ECO:0000256" key="10">
    <source>
        <dbReference type="ARBA" id="ARBA00023277"/>
    </source>
</evidence>
<dbReference type="NCBIfam" id="TIGR00131">
    <property type="entry name" value="gal_kin"/>
    <property type="match status" value="1"/>
</dbReference>
<evidence type="ECO:0000256" key="4">
    <source>
        <dbReference type="ARBA" id="ARBA00022723"/>
    </source>
</evidence>
<dbReference type="GO" id="GO:0006012">
    <property type="term" value="P:galactose metabolic process"/>
    <property type="evidence" value="ECO:0007669"/>
    <property type="project" value="UniProtKB-UniRule"/>
</dbReference>
<protein>
    <recommendedName>
        <fullName evidence="11">Galactokinase</fullName>
        <ecNumber evidence="11">2.7.1.6</ecNumber>
    </recommendedName>
</protein>
<dbReference type="EC" id="2.7.1.6" evidence="11"/>
<keyword evidence="9" id="KW-0299">Galactose metabolism</keyword>
<dbReference type="InterPro" id="IPR000705">
    <property type="entry name" value="Galactokinase"/>
</dbReference>
<dbReference type="InterPro" id="IPR036554">
    <property type="entry name" value="GHMP_kinase_C_sf"/>
</dbReference>
<dbReference type="SUPFAM" id="SSF55060">
    <property type="entry name" value="GHMP Kinase, C-terminal domain"/>
    <property type="match status" value="1"/>
</dbReference>
<dbReference type="GO" id="GO:0046872">
    <property type="term" value="F:metal ion binding"/>
    <property type="evidence" value="ECO:0007669"/>
    <property type="project" value="UniProtKB-KW"/>
</dbReference>
<evidence type="ECO:0000313" key="15">
    <source>
        <dbReference type="EMBL" id="MBL0683421.1"/>
    </source>
</evidence>
<keyword evidence="4" id="KW-0479">Metal-binding</keyword>
<dbReference type="PRINTS" id="PR00473">
    <property type="entry name" value="GALCTOKINASE"/>
</dbReference>
<dbReference type="InterPro" id="IPR006206">
    <property type="entry name" value="Mevalonate/galactokinase"/>
</dbReference>
<organism evidence="15 16">
    <name type="scientific">Aquimarina mytili</name>
    <dbReference type="NCBI Taxonomy" id="874423"/>
    <lineage>
        <taxon>Bacteria</taxon>
        <taxon>Pseudomonadati</taxon>
        <taxon>Bacteroidota</taxon>
        <taxon>Flavobacteriia</taxon>
        <taxon>Flavobacteriales</taxon>
        <taxon>Flavobacteriaceae</taxon>
        <taxon>Aquimarina</taxon>
    </lineage>
</organism>
<dbReference type="Gene3D" id="3.30.230.10">
    <property type="match status" value="1"/>
</dbReference>
<dbReference type="FunFam" id="3.30.70.890:FF:000001">
    <property type="entry name" value="Galactokinase"/>
    <property type="match status" value="1"/>
</dbReference>
<feature type="domain" description="Galactokinase N-terminal" evidence="14">
    <location>
        <begin position="8"/>
        <end position="51"/>
    </location>
</feature>
<dbReference type="InterPro" id="IPR020568">
    <property type="entry name" value="Ribosomal_Su5_D2-typ_SF"/>
</dbReference>
<dbReference type="Proteomes" id="UP000651057">
    <property type="component" value="Unassembled WGS sequence"/>
</dbReference>
<comment type="similarity">
    <text evidence="1">Belongs to the GHMP kinase family. GalK subfamily.</text>
</comment>
<keyword evidence="10" id="KW-0119">Carbohydrate metabolism</keyword>
<dbReference type="PRINTS" id="PR00959">
    <property type="entry name" value="MEVGALKINASE"/>
</dbReference>
<dbReference type="Gene3D" id="3.30.70.890">
    <property type="entry name" value="GHMP kinase, C-terminal domain"/>
    <property type="match status" value="1"/>
</dbReference>
<dbReference type="InterPro" id="IPR019539">
    <property type="entry name" value="GalKase_N"/>
</dbReference>
<dbReference type="EMBL" id="JAERQJ010000003">
    <property type="protein sequence ID" value="MBL0683421.1"/>
    <property type="molecule type" value="Genomic_DNA"/>
</dbReference>
<dbReference type="GO" id="GO:0005524">
    <property type="term" value="F:ATP binding"/>
    <property type="evidence" value="ECO:0007669"/>
    <property type="project" value="UniProtKB-UniRule"/>
</dbReference>
<evidence type="ECO:0000256" key="2">
    <source>
        <dbReference type="ARBA" id="ARBA00022490"/>
    </source>
</evidence>
<dbReference type="Pfam" id="PF08544">
    <property type="entry name" value="GHMP_kinases_C"/>
    <property type="match status" value="1"/>
</dbReference>
<keyword evidence="16" id="KW-1185">Reference proteome</keyword>
<dbReference type="RefSeq" id="WP_201918413.1">
    <property type="nucleotide sequence ID" value="NZ_BAABAX010000005.1"/>
</dbReference>
<dbReference type="InterPro" id="IPR013750">
    <property type="entry name" value="GHMP_kinase_C_dom"/>
</dbReference>
<dbReference type="GO" id="GO:0004335">
    <property type="term" value="F:galactokinase activity"/>
    <property type="evidence" value="ECO:0007669"/>
    <property type="project" value="UniProtKB-UniRule"/>
</dbReference>
<evidence type="ECO:0000256" key="3">
    <source>
        <dbReference type="ARBA" id="ARBA00022679"/>
    </source>
</evidence>
<comment type="caution">
    <text evidence="15">The sequence shown here is derived from an EMBL/GenBank/DDBJ whole genome shotgun (WGS) entry which is preliminary data.</text>
</comment>
<evidence type="ECO:0000256" key="6">
    <source>
        <dbReference type="ARBA" id="ARBA00022777"/>
    </source>
</evidence>
<dbReference type="GO" id="GO:0005829">
    <property type="term" value="C:cytosol"/>
    <property type="evidence" value="ECO:0007669"/>
    <property type="project" value="TreeGrafter"/>
</dbReference>
<evidence type="ECO:0000256" key="8">
    <source>
        <dbReference type="ARBA" id="ARBA00022842"/>
    </source>
</evidence>
<reference evidence="15" key="1">
    <citation type="submission" date="2021-01" db="EMBL/GenBank/DDBJ databases">
        <authorList>
            <person name="Zhong Y.L."/>
        </authorList>
    </citation>
    <scope>NUCLEOTIDE SEQUENCE</scope>
    <source>
        <strain evidence="15">KCTC 23302</strain>
    </source>
</reference>
<dbReference type="PIRSF" id="PIRSF000530">
    <property type="entry name" value="Galactokinase"/>
    <property type="match status" value="1"/>
</dbReference>
<keyword evidence="3 15" id="KW-0808">Transferase</keyword>
<keyword evidence="5" id="KW-0547">Nucleotide-binding</keyword>
<proteinExistence type="inferred from homology"/>
<keyword evidence="8" id="KW-0460">Magnesium</keyword>
<dbReference type="Pfam" id="PF00288">
    <property type="entry name" value="GHMP_kinases_N"/>
    <property type="match status" value="1"/>
</dbReference>
<dbReference type="PANTHER" id="PTHR10457">
    <property type="entry name" value="MEVALONATE KINASE/GALACTOKINASE"/>
    <property type="match status" value="1"/>
</dbReference>
<keyword evidence="6" id="KW-0418">Kinase</keyword>
<keyword evidence="7" id="KW-0067">ATP-binding</keyword>
<gene>
    <name evidence="15" type="primary">galK</name>
    <name evidence="15" type="ORF">JJQ60_07830</name>
</gene>
<name>A0A936ZWA8_9FLAO</name>
<dbReference type="FunFam" id="3.30.230.10:FF:000017">
    <property type="entry name" value="Galactokinase"/>
    <property type="match status" value="1"/>
</dbReference>
<evidence type="ECO:0000313" key="16">
    <source>
        <dbReference type="Proteomes" id="UP000651057"/>
    </source>
</evidence>
<dbReference type="AlphaFoldDB" id="A0A936ZWA8"/>
<dbReference type="PANTHER" id="PTHR10457:SF7">
    <property type="entry name" value="GALACTOKINASE-RELATED"/>
    <property type="match status" value="1"/>
</dbReference>